<comment type="caution">
    <text evidence="2">The sequence shown here is derived from an EMBL/GenBank/DDBJ whole genome shotgun (WGS) entry which is preliminary data.</text>
</comment>
<dbReference type="OrthoDB" id="3251757at2"/>
<name>A0A229SHH8_9PSEU</name>
<sequence>MNVLLVLLAFWLPGLVFGAAIRLRGWTLAAAAPLLTFGLVAIGIPILGRFGIRWTMLNVGLWVLLLSVIGFALSFLVLRFTAKRHADWAEDEDDDETKRSLRDHLLIGAGVVVGLGVGTVTFLRGSHSLENVQQGWDAPFHGNLVRWIAEHGDARASTVGTIANLPNQTDYFYPDTYHALLALVFGKGGLTMMPTLNLAALMVVLTVPVGVAAMCRAWRMPVLATAAAAAVSTWFTAFPYDSLWRGPLWPYVAGVALVPAMLALARLLLKPNGVAGPIAIGVGVAGLAGLHTSLIFVIMVYFLLILLAVLFRFEKIDWRRSAASLVATVVMAVVLGVPQVLPALYNAGGVTSAFWASETSVSGALGQTITFSPMASFPQWWIGIPAIIGVFFLVKHRRMLWMVGAYVVLGGLFAATISLETPLIHTLTGVFYNDHWRIGALVPLAGAVAFGEFVHTASGKFAEKIGERKPNLNPFTAAIAGALVIGLVVAVLSRGGYIGRNSARLAMNYGPDGPSVSKGEEEAYAWLGKHVVPGERVMNDKADGSVWLYALSGAQPVEWTNYGAEFTTKAGWLSVFLNDLNRDPRVREALTDLKVRYVLVGKGKVAPNAQSAVGLQRLDITPGFKRVFHNLDASVYEIEGQQGVVAAGATTGSDTAHGQ</sequence>
<dbReference type="Proteomes" id="UP000215223">
    <property type="component" value="Unassembled WGS sequence"/>
</dbReference>
<dbReference type="Pfam" id="PF20176">
    <property type="entry name" value="DUF6541"/>
    <property type="match status" value="1"/>
</dbReference>
<feature type="transmembrane region" description="Helical" evidence="1">
    <location>
        <begin position="105"/>
        <end position="123"/>
    </location>
</feature>
<feature type="transmembrane region" description="Helical" evidence="1">
    <location>
        <begin position="59"/>
        <end position="78"/>
    </location>
</feature>
<feature type="transmembrane region" description="Helical" evidence="1">
    <location>
        <begin position="196"/>
        <end position="214"/>
    </location>
</feature>
<dbReference type="AlphaFoldDB" id="A0A229SHH8"/>
<proteinExistence type="predicted"/>
<evidence type="ECO:0008006" key="4">
    <source>
        <dbReference type="Google" id="ProtNLM"/>
    </source>
</evidence>
<keyword evidence="1" id="KW-1133">Transmembrane helix</keyword>
<feature type="transmembrane region" description="Helical" evidence="1">
    <location>
        <begin position="323"/>
        <end position="345"/>
    </location>
</feature>
<feature type="transmembrane region" description="Helical" evidence="1">
    <location>
        <begin position="436"/>
        <end position="454"/>
    </location>
</feature>
<evidence type="ECO:0000256" key="1">
    <source>
        <dbReference type="SAM" id="Phobius"/>
    </source>
</evidence>
<organism evidence="2 3">
    <name type="scientific">Amycolatopsis thailandensis</name>
    <dbReference type="NCBI Taxonomy" id="589330"/>
    <lineage>
        <taxon>Bacteria</taxon>
        <taxon>Bacillati</taxon>
        <taxon>Actinomycetota</taxon>
        <taxon>Actinomycetes</taxon>
        <taxon>Pseudonocardiales</taxon>
        <taxon>Pseudonocardiaceae</taxon>
        <taxon>Amycolatopsis</taxon>
    </lineage>
</organism>
<feature type="transmembrane region" description="Helical" evidence="1">
    <location>
        <begin position="377"/>
        <end position="394"/>
    </location>
</feature>
<feature type="transmembrane region" description="Helical" evidence="1">
    <location>
        <begin position="28"/>
        <end position="47"/>
    </location>
</feature>
<keyword evidence="3" id="KW-1185">Reference proteome</keyword>
<dbReference type="RefSeq" id="WP_093932291.1">
    <property type="nucleotide sequence ID" value="NZ_JBHXJK010000182.1"/>
</dbReference>
<feature type="transmembrane region" description="Helical" evidence="1">
    <location>
        <begin position="289"/>
        <end position="311"/>
    </location>
</feature>
<feature type="transmembrane region" description="Helical" evidence="1">
    <location>
        <begin position="475"/>
        <end position="497"/>
    </location>
</feature>
<accession>A0A229SHH8</accession>
<feature type="transmembrane region" description="Helical" evidence="1">
    <location>
        <begin position="401"/>
        <end position="424"/>
    </location>
</feature>
<gene>
    <name evidence="2" type="ORF">CFP71_03035</name>
</gene>
<dbReference type="InterPro" id="IPR046671">
    <property type="entry name" value="DUF6541"/>
</dbReference>
<dbReference type="EMBL" id="NMQT01000013">
    <property type="protein sequence ID" value="OXM58336.1"/>
    <property type="molecule type" value="Genomic_DNA"/>
</dbReference>
<evidence type="ECO:0000313" key="3">
    <source>
        <dbReference type="Proteomes" id="UP000215223"/>
    </source>
</evidence>
<keyword evidence="1" id="KW-0472">Membrane</keyword>
<feature type="transmembrane region" description="Helical" evidence="1">
    <location>
        <begin position="220"/>
        <end position="241"/>
    </location>
</feature>
<feature type="transmembrane region" description="Helical" evidence="1">
    <location>
        <begin position="248"/>
        <end position="269"/>
    </location>
</feature>
<protein>
    <recommendedName>
        <fullName evidence="4">Copper-transporting ATPase</fullName>
    </recommendedName>
</protein>
<keyword evidence="1" id="KW-0812">Transmembrane</keyword>
<evidence type="ECO:0000313" key="2">
    <source>
        <dbReference type="EMBL" id="OXM58336.1"/>
    </source>
</evidence>
<reference evidence="2 3" key="1">
    <citation type="submission" date="2017-07" db="EMBL/GenBank/DDBJ databases">
        <title>Amycolatopsis thailandensis Genome sequencing and assembly.</title>
        <authorList>
            <person name="Kaur N."/>
            <person name="Mayilraj S."/>
        </authorList>
    </citation>
    <scope>NUCLEOTIDE SEQUENCE [LARGE SCALE GENOMIC DNA]</scope>
    <source>
        <strain evidence="2 3">JCM 16380</strain>
    </source>
</reference>